<evidence type="ECO:0000256" key="1">
    <source>
        <dbReference type="SAM" id="Phobius"/>
    </source>
</evidence>
<sequence>MSCIAPAGGGSENGGTGSAHVLHHAMPVKGLPLGQSILSVIQAYGAIFVMCAPLTMFVTLRDYYDNPKKTPSRFAIKQKNLEVE</sequence>
<proteinExistence type="predicted"/>
<keyword evidence="1" id="KW-0812">Transmembrane</keyword>
<evidence type="ECO:0000313" key="2">
    <source>
        <dbReference type="EMBL" id="KOO21834.1"/>
    </source>
</evidence>
<gene>
    <name evidence="2" type="ORF">Ctob_004748</name>
</gene>
<protein>
    <submittedName>
        <fullName evidence="2">Uncharacterized protein</fullName>
    </submittedName>
</protein>
<accession>A0A0M0J5E2</accession>
<keyword evidence="3" id="KW-1185">Reference proteome</keyword>
<evidence type="ECO:0000313" key="3">
    <source>
        <dbReference type="Proteomes" id="UP000037460"/>
    </source>
</evidence>
<name>A0A0M0J5E2_9EUKA</name>
<dbReference type="AlphaFoldDB" id="A0A0M0J5E2"/>
<organism evidence="2 3">
    <name type="scientific">Chrysochromulina tobinii</name>
    <dbReference type="NCBI Taxonomy" id="1460289"/>
    <lineage>
        <taxon>Eukaryota</taxon>
        <taxon>Haptista</taxon>
        <taxon>Haptophyta</taxon>
        <taxon>Prymnesiophyceae</taxon>
        <taxon>Prymnesiales</taxon>
        <taxon>Chrysochromulinaceae</taxon>
        <taxon>Chrysochromulina</taxon>
    </lineage>
</organism>
<keyword evidence="1" id="KW-1133">Transmembrane helix</keyword>
<keyword evidence="1" id="KW-0472">Membrane</keyword>
<dbReference type="Proteomes" id="UP000037460">
    <property type="component" value="Unassembled WGS sequence"/>
</dbReference>
<feature type="transmembrane region" description="Helical" evidence="1">
    <location>
        <begin position="36"/>
        <end position="60"/>
    </location>
</feature>
<reference evidence="3" key="1">
    <citation type="journal article" date="2015" name="PLoS Genet.">
        <title>Genome Sequence and Transcriptome Analyses of Chrysochromulina tobin: Metabolic Tools for Enhanced Algal Fitness in the Prominent Order Prymnesiales (Haptophyceae).</title>
        <authorList>
            <person name="Hovde B.T."/>
            <person name="Deodato C.R."/>
            <person name="Hunsperger H.M."/>
            <person name="Ryken S.A."/>
            <person name="Yost W."/>
            <person name="Jha R.K."/>
            <person name="Patterson J."/>
            <person name="Monnat R.J. Jr."/>
            <person name="Barlow S.B."/>
            <person name="Starkenburg S.R."/>
            <person name="Cattolico R.A."/>
        </authorList>
    </citation>
    <scope>NUCLEOTIDE SEQUENCE</scope>
    <source>
        <strain evidence="3">CCMP291</strain>
    </source>
</reference>
<dbReference type="EMBL" id="JWZX01003330">
    <property type="protein sequence ID" value="KOO21834.1"/>
    <property type="molecule type" value="Genomic_DNA"/>
</dbReference>
<comment type="caution">
    <text evidence="2">The sequence shown here is derived from an EMBL/GenBank/DDBJ whole genome shotgun (WGS) entry which is preliminary data.</text>
</comment>